<evidence type="ECO:0000256" key="2">
    <source>
        <dbReference type="SAM" id="SignalP"/>
    </source>
</evidence>
<gene>
    <name evidence="3" type="ORF">PXEA_LOCUS33042</name>
</gene>
<proteinExistence type="predicted"/>
<feature type="signal peptide" evidence="2">
    <location>
        <begin position="1"/>
        <end position="27"/>
    </location>
</feature>
<feature type="region of interest" description="Disordered" evidence="1">
    <location>
        <begin position="46"/>
        <end position="99"/>
    </location>
</feature>
<dbReference type="AlphaFoldDB" id="A0A3S5B3V7"/>
<dbReference type="EMBL" id="CAAALY010261856">
    <property type="protein sequence ID" value="VEL39602.1"/>
    <property type="molecule type" value="Genomic_DNA"/>
</dbReference>
<dbReference type="Proteomes" id="UP000784294">
    <property type="component" value="Unassembled WGS sequence"/>
</dbReference>
<comment type="caution">
    <text evidence="3">The sequence shown here is derived from an EMBL/GenBank/DDBJ whole genome shotgun (WGS) entry which is preliminary data.</text>
</comment>
<feature type="compositionally biased region" description="Low complexity" evidence="1">
    <location>
        <begin position="46"/>
        <end position="58"/>
    </location>
</feature>
<sequence length="99" mass="10344">MQLERDAFVSSLARFTLLLTSAGGVVAMPSTTITNSVVGGSISNLSTHNSSSQSTVDSGFSSTSPRSQKFGENDYASARRPRSEMTPLASYGPPAHVSC</sequence>
<reference evidence="3" key="1">
    <citation type="submission" date="2018-11" db="EMBL/GenBank/DDBJ databases">
        <authorList>
            <consortium name="Pathogen Informatics"/>
        </authorList>
    </citation>
    <scope>NUCLEOTIDE SEQUENCE</scope>
</reference>
<keyword evidence="2" id="KW-0732">Signal</keyword>
<keyword evidence="4" id="KW-1185">Reference proteome</keyword>
<feature type="chain" id="PRO_5018701899" evidence="2">
    <location>
        <begin position="28"/>
        <end position="99"/>
    </location>
</feature>
<evidence type="ECO:0000256" key="1">
    <source>
        <dbReference type="SAM" id="MobiDB-lite"/>
    </source>
</evidence>
<organism evidence="3 4">
    <name type="scientific">Protopolystoma xenopodis</name>
    <dbReference type="NCBI Taxonomy" id="117903"/>
    <lineage>
        <taxon>Eukaryota</taxon>
        <taxon>Metazoa</taxon>
        <taxon>Spiralia</taxon>
        <taxon>Lophotrochozoa</taxon>
        <taxon>Platyhelminthes</taxon>
        <taxon>Monogenea</taxon>
        <taxon>Polyopisthocotylea</taxon>
        <taxon>Polystomatidea</taxon>
        <taxon>Polystomatidae</taxon>
        <taxon>Protopolystoma</taxon>
    </lineage>
</organism>
<protein>
    <submittedName>
        <fullName evidence="3">Uncharacterized protein</fullName>
    </submittedName>
</protein>
<evidence type="ECO:0000313" key="3">
    <source>
        <dbReference type="EMBL" id="VEL39602.1"/>
    </source>
</evidence>
<evidence type="ECO:0000313" key="4">
    <source>
        <dbReference type="Proteomes" id="UP000784294"/>
    </source>
</evidence>
<name>A0A3S5B3V7_9PLAT</name>
<accession>A0A3S5B3V7</accession>